<proteinExistence type="predicted"/>
<reference evidence="1" key="1">
    <citation type="submission" date="2021-06" db="EMBL/GenBank/DDBJ databases">
        <authorList>
            <person name="Kallberg Y."/>
            <person name="Tangrot J."/>
            <person name="Rosling A."/>
        </authorList>
    </citation>
    <scope>NUCLEOTIDE SEQUENCE</scope>
    <source>
        <strain evidence="1">MA453B</strain>
    </source>
</reference>
<evidence type="ECO:0000313" key="1">
    <source>
        <dbReference type="EMBL" id="CAG8630046.1"/>
    </source>
</evidence>
<name>A0A9N9D7Q5_9GLOM</name>
<comment type="caution">
    <text evidence="1">The sequence shown here is derived from an EMBL/GenBank/DDBJ whole genome shotgun (WGS) entry which is preliminary data.</text>
</comment>
<sequence length="97" mass="11354">MGIECNVRPHCLACKKKLCTIGFCTKEECRRVQILEKESKRVEKENEPLQILLEEKSKIILTLEQRIQRITFGEVIPGIYFIILLQHEKNPKNAEKC</sequence>
<dbReference type="OrthoDB" id="10380767at2759"/>
<dbReference type="Proteomes" id="UP000789405">
    <property type="component" value="Unassembled WGS sequence"/>
</dbReference>
<organism evidence="1 2">
    <name type="scientific">Dentiscutata erythropus</name>
    <dbReference type="NCBI Taxonomy" id="1348616"/>
    <lineage>
        <taxon>Eukaryota</taxon>
        <taxon>Fungi</taxon>
        <taxon>Fungi incertae sedis</taxon>
        <taxon>Mucoromycota</taxon>
        <taxon>Glomeromycotina</taxon>
        <taxon>Glomeromycetes</taxon>
        <taxon>Diversisporales</taxon>
        <taxon>Gigasporaceae</taxon>
        <taxon>Dentiscutata</taxon>
    </lineage>
</organism>
<dbReference type="EMBL" id="CAJVPY010004867">
    <property type="protein sequence ID" value="CAG8630046.1"/>
    <property type="molecule type" value="Genomic_DNA"/>
</dbReference>
<accession>A0A9N9D7Q5</accession>
<keyword evidence="2" id="KW-1185">Reference proteome</keyword>
<evidence type="ECO:0000313" key="2">
    <source>
        <dbReference type="Proteomes" id="UP000789405"/>
    </source>
</evidence>
<protein>
    <submittedName>
        <fullName evidence="1">4441_t:CDS:1</fullName>
    </submittedName>
</protein>
<dbReference type="AlphaFoldDB" id="A0A9N9D7Q5"/>
<gene>
    <name evidence="1" type="ORF">DERYTH_LOCUS9098</name>
</gene>